<evidence type="ECO:0000256" key="2">
    <source>
        <dbReference type="ARBA" id="ARBA00022741"/>
    </source>
</evidence>
<dbReference type="PRINTS" id="PR00449">
    <property type="entry name" value="RASTRNSFRMNG"/>
</dbReference>
<dbReference type="PROSITE" id="PS51421">
    <property type="entry name" value="RAS"/>
    <property type="match status" value="1"/>
</dbReference>
<organism evidence="5 6">
    <name type="scientific">Magallana gigas</name>
    <name type="common">Pacific oyster</name>
    <name type="synonym">Crassostrea gigas</name>
    <dbReference type="NCBI Taxonomy" id="29159"/>
    <lineage>
        <taxon>Eukaryota</taxon>
        <taxon>Metazoa</taxon>
        <taxon>Spiralia</taxon>
        <taxon>Lophotrochozoa</taxon>
        <taxon>Mollusca</taxon>
        <taxon>Bivalvia</taxon>
        <taxon>Autobranchia</taxon>
        <taxon>Pteriomorphia</taxon>
        <taxon>Ostreida</taxon>
        <taxon>Ostreoidea</taxon>
        <taxon>Ostreidae</taxon>
        <taxon>Magallana</taxon>
    </lineage>
</organism>
<evidence type="ECO:0000256" key="3">
    <source>
        <dbReference type="ARBA" id="ARBA00023134"/>
    </source>
</evidence>
<dbReference type="Gene3D" id="3.40.50.300">
    <property type="entry name" value="P-loop containing nucleotide triphosphate hydrolases"/>
    <property type="match status" value="1"/>
</dbReference>
<dbReference type="SMART" id="SM00175">
    <property type="entry name" value="RAB"/>
    <property type="match status" value="1"/>
</dbReference>
<dbReference type="GO" id="GO:0007264">
    <property type="term" value="P:small GTPase-mediated signal transduction"/>
    <property type="evidence" value="ECO:0007669"/>
    <property type="project" value="InterPro"/>
</dbReference>
<dbReference type="CDD" id="cd00157">
    <property type="entry name" value="Rho"/>
    <property type="match status" value="1"/>
</dbReference>
<accession>A0A8W8IDC9</accession>
<keyword evidence="4" id="KW-0472">Membrane</keyword>
<dbReference type="PROSITE" id="PS51419">
    <property type="entry name" value="RAB"/>
    <property type="match status" value="1"/>
</dbReference>
<sequence length="211" mass="23162">MAEDPSAAGDVDSSPKKIKVTAVGDSGVGKTCMLMTFANDEFPTDGRIPSLYEGGTIKAGRNDAYEVPVTIEDEYRRLRELFTSGTDVFLVCFSVADPETLENVKRNWLTEIRILSPKASYILVGTKTDMRENTEVISRLKETNKRPISSQDGVKFANANGAKSYVECSAMNKDGLKDVFEQCVMAATNQQPAKVKDKYKEKHSVGQCAVS</sequence>
<comment type="subcellular location">
    <subcellularLocation>
        <location evidence="1">Membrane</location>
    </subcellularLocation>
</comment>
<dbReference type="GO" id="GO:0003924">
    <property type="term" value="F:GTPase activity"/>
    <property type="evidence" value="ECO:0007669"/>
    <property type="project" value="InterPro"/>
</dbReference>
<dbReference type="SMART" id="SM00173">
    <property type="entry name" value="RAS"/>
    <property type="match status" value="1"/>
</dbReference>
<dbReference type="InterPro" id="IPR027417">
    <property type="entry name" value="P-loop_NTPase"/>
</dbReference>
<dbReference type="Proteomes" id="UP000005408">
    <property type="component" value="Unassembled WGS sequence"/>
</dbReference>
<dbReference type="AlphaFoldDB" id="A0A8W8IDC9"/>
<dbReference type="GO" id="GO:0016020">
    <property type="term" value="C:membrane"/>
    <property type="evidence" value="ECO:0007669"/>
    <property type="project" value="UniProtKB-SubCell"/>
</dbReference>
<dbReference type="SMART" id="SM00174">
    <property type="entry name" value="RHO"/>
    <property type="match status" value="1"/>
</dbReference>
<keyword evidence="2" id="KW-0547">Nucleotide-binding</keyword>
<dbReference type="Pfam" id="PF00071">
    <property type="entry name" value="Ras"/>
    <property type="match status" value="1"/>
</dbReference>
<proteinExistence type="predicted"/>
<dbReference type="PROSITE" id="PS51420">
    <property type="entry name" value="RHO"/>
    <property type="match status" value="1"/>
</dbReference>
<reference evidence="5" key="1">
    <citation type="submission" date="2022-08" db="UniProtKB">
        <authorList>
            <consortium name="EnsemblMetazoa"/>
        </authorList>
    </citation>
    <scope>IDENTIFICATION</scope>
    <source>
        <strain evidence="5">05x7-T-G4-1.051#20</strain>
    </source>
</reference>
<dbReference type="FunFam" id="3.40.50.300:FF:002060">
    <property type="entry name" value="Rho family GTPase"/>
    <property type="match status" value="1"/>
</dbReference>
<evidence type="ECO:0000313" key="5">
    <source>
        <dbReference type="EnsemblMetazoa" id="G13472.2:cds"/>
    </source>
</evidence>
<name>A0A8W8IDC9_MAGGI</name>
<protein>
    <submittedName>
        <fullName evidence="5">Rho-related GTP-binding protein RhoJ</fullName>
    </submittedName>
</protein>
<keyword evidence="6" id="KW-1185">Reference proteome</keyword>
<keyword evidence="3" id="KW-0342">GTP-binding</keyword>
<dbReference type="PANTHER" id="PTHR24072">
    <property type="entry name" value="RHO FAMILY GTPASE"/>
    <property type="match status" value="1"/>
</dbReference>
<dbReference type="GO" id="GO:0005525">
    <property type="term" value="F:GTP binding"/>
    <property type="evidence" value="ECO:0007669"/>
    <property type="project" value="UniProtKB-KW"/>
</dbReference>
<dbReference type="SUPFAM" id="SSF52540">
    <property type="entry name" value="P-loop containing nucleoside triphosphate hydrolases"/>
    <property type="match status" value="1"/>
</dbReference>
<evidence type="ECO:0000256" key="1">
    <source>
        <dbReference type="ARBA" id="ARBA00004370"/>
    </source>
</evidence>
<dbReference type="InterPro" id="IPR003578">
    <property type="entry name" value="Small_GTPase_Rho"/>
</dbReference>
<evidence type="ECO:0000256" key="4">
    <source>
        <dbReference type="ARBA" id="ARBA00023136"/>
    </source>
</evidence>
<dbReference type="EnsemblMetazoa" id="G13472.2">
    <property type="protein sequence ID" value="G13472.2:cds"/>
    <property type="gene ID" value="G13472"/>
</dbReference>
<dbReference type="InterPro" id="IPR001806">
    <property type="entry name" value="Small_GTPase"/>
</dbReference>
<evidence type="ECO:0000313" key="6">
    <source>
        <dbReference type="Proteomes" id="UP000005408"/>
    </source>
</evidence>